<sequence length="77" mass="9471">MLRRDLYRIMARIKFVGKMCIRMGKTKMRTTLLKYFKPEKFECRKRQCEELFETVFKVRYAGRESASFRFLFDSESH</sequence>
<protein>
    <submittedName>
        <fullName evidence="1">PIPO</fullName>
    </submittedName>
</protein>
<reference evidence="1" key="1">
    <citation type="submission" date="2019-06" db="EMBL/GenBank/DDBJ databases">
        <authorList>
            <person name="Jo Y."/>
            <person name="Cho W.K."/>
        </authorList>
    </citation>
    <scope>NUCLEOTIDE SEQUENCE</scope>
    <source>
        <strain evidence="1">G16</strain>
    </source>
</reference>
<proteinExistence type="predicted"/>
<gene>
    <name evidence="1" type="primary">ORF2</name>
</gene>
<evidence type="ECO:0000313" key="1">
    <source>
        <dbReference type="EMBL" id="QED45175.1"/>
    </source>
</evidence>
<name>A0A6M2YYN8_9POTV</name>
<dbReference type="EMBL" id="MN059567">
    <property type="protein sequence ID" value="QED45175.1"/>
    <property type="molecule type" value="Genomic_RNA"/>
</dbReference>
<organism evidence="1">
    <name type="scientific">Onion yellow dwarf virus</name>
    <dbReference type="NCBI Taxonomy" id="43130"/>
    <lineage>
        <taxon>Viruses</taxon>
        <taxon>Riboviria</taxon>
        <taxon>Orthornavirae</taxon>
        <taxon>Pisuviricota</taxon>
        <taxon>Stelpaviricetes</taxon>
        <taxon>Patatavirales</taxon>
        <taxon>Potyviridae</taxon>
        <taxon>Potyvirus</taxon>
        <taxon>Potyvirus cepae</taxon>
    </lineage>
</organism>
<accession>A0A6M2YYN8</accession>